<dbReference type="GeneID" id="102656360"/>
<feature type="domain" description="Nucleolar 27S pre-rRNA processing Urb2/Npa2 C-terminal" evidence="2">
    <location>
        <begin position="1076"/>
        <end position="1262"/>
    </location>
</feature>
<evidence type="ECO:0000313" key="5">
    <source>
        <dbReference type="RefSeq" id="XP_026302090.1"/>
    </source>
</evidence>
<dbReference type="Proteomes" id="UP000005203">
    <property type="component" value="Linkage group LG1"/>
</dbReference>
<dbReference type="KEGG" id="ame:102656360"/>
<feature type="transmembrane region" description="Helical" evidence="1">
    <location>
        <begin position="758"/>
        <end position="780"/>
    </location>
</feature>
<evidence type="ECO:0000259" key="2">
    <source>
        <dbReference type="Pfam" id="PF10441"/>
    </source>
</evidence>
<reference evidence="4" key="3">
    <citation type="submission" date="2025-05" db="UniProtKB">
        <authorList>
            <consortium name="RefSeq"/>
        </authorList>
    </citation>
    <scope>NUCLEOTIDE SEQUENCE [LARGE SCALE GENOMIC DNA]</scope>
    <source>
        <strain evidence="4">DH4</strain>
    </source>
</reference>
<evidence type="ECO:0000313" key="3">
    <source>
        <dbReference type="EnsemblMetazoa" id="XP_026302090"/>
    </source>
</evidence>
<dbReference type="OrthoDB" id="160374at2759"/>
<proteinExistence type="predicted"/>
<organism evidence="3">
    <name type="scientific">Apis mellifera</name>
    <name type="common">Honeybee</name>
    <dbReference type="NCBI Taxonomy" id="7460"/>
    <lineage>
        <taxon>Eukaryota</taxon>
        <taxon>Metazoa</taxon>
        <taxon>Ecdysozoa</taxon>
        <taxon>Arthropoda</taxon>
        <taxon>Hexapoda</taxon>
        <taxon>Insecta</taxon>
        <taxon>Pterygota</taxon>
        <taxon>Neoptera</taxon>
        <taxon>Endopterygota</taxon>
        <taxon>Hymenoptera</taxon>
        <taxon>Apocrita</taxon>
        <taxon>Aculeata</taxon>
        <taxon>Apoidea</taxon>
        <taxon>Anthophila</taxon>
        <taxon>Apidae</taxon>
        <taxon>Apis</taxon>
    </lineage>
</organism>
<accession>A0A8B8HDH6</accession>
<protein>
    <submittedName>
        <fullName evidence="5">Uncharacterized protein LOC102656360</fullName>
    </submittedName>
</protein>
<gene>
    <name evidence="5" type="primary">LOC102656360</name>
</gene>
<sequence>MSLSVELLKRLNTNEEPLPKRLKLAENAFCAIDIPIIHKNDHILQWLCSIHPMDQKIWNSLKNCLKTKYLNIKTNIIKILIKTVIETFQKDIKYVYKDIFECCSLLTSNNGIQQYFISKPEDLGFLIKSLLECVNNIFKNAFNIKKPSIDGIKISLINKSNELILTAYNTIINVIENLIQIYKSAFTKKDILKVIFINDILYPLCIIIDHTCTDNSNRLGAITHKCIQQLIFERKYIPSEEFLINENIIKNISILIQNAKIKDLQSNLMIFNFFFRVAISTFKSNTIILDVILRKLIECSGIYRKKILSTLLKCLNDVTFNFNNKVNDVTLFSYCQNIIDDILESKTMNNTDYDLLMQFCHFNPLLIEKRIQNIFKKIFVEKSKLKYKDLMISILDASIHLKQEEKLISAILIVLKDNSNHVSIMENDMFFSNEFKQNLIKAINNITNSQSISILKTLTYHLKTDFLQILQSNNKNGENILLFRAIVELFITFLNGICIFEYNETFISYQKFLIAFNDLKNVLSLLIIEILQLNCDEKIIILLTAIYSWNETQRMLNYYISNTTSENLVLSISECQWQQLIKKVKEFGNEKCKNSMNKLILQRIKMSQNISFVMFNDLIGGLEYCWHFILKFDTEIIPFLNNEQMLKVIHLLLADMTSNMDNFNKWVKILHKNNLQENKRLIIFILTCVFTQIGYLITESTTKSISKCFNAECLLDAEIIECERINNILISIKEELLVNKWVQIQNIFLCKIQIYLEVLLHLPIMFLSTNLKLIIFMFLFTLRMECNENNEIVLLCNTMFSDLLERSSIDIFQYIEPSLLLPFLSQNRIFKKPLELFLKNCSYKNVKKYIKSSISSNKNMFFLLESMESIKPKLNINQKIIIKKAEQKLIKIMIKTIYFETKNLDHMKTLCLILKISIKNDNIDEKLKNIAESMIQDIFVNDKNNKISNELLQNGLQLMIIILRNKKIFQITNYNQTIKIIWYTLFKYPFVDVLLPLLELSEPKEFSEFIEELHNQLVKTLLNTQEKNLENICIIWNTILKIDMSNDRNKLRLIAINNLIQTIQTTNIPEKFLPSLLKLIQNILVTKHLYLPGYVIDMSIIFSLKSLEENTILICNDILALCNVLLKVRINLIRDRIPLLLILYRQILNIFTYKSKDIINKSDEHIFKCLALDIEKFTKSLTKLKKDMIRISPYIVADLLKLFSENSIASFVKISLQNCIYHLISICDQHGIALLSRTLSISMQEIFKIQLDTYNKFYKFIGKI</sequence>
<keyword evidence="1" id="KW-0812">Transmembrane</keyword>
<reference evidence="3" key="1">
    <citation type="submission" date="2021-01" db="UniProtKB">
        <authorList>
            <consortium name="EnsemblMetazoa"/>
        </authorList>
    </citation>
    <scope>IDENTIFICATION</scope>
    <source>
        <strain evidence="3">DH4</strain>
    </source>
</reference>
<dbReference type="RefSeq" id="XP_026302090.1">
    <property type="nucleotide sequence ID" value="XM_026446305.1"/>
</dbReference>
<dbReference type="AlphaFoldDB" id="A0A7M7MWB5"/>
<reference evidence="5" key="2">
    <citation type="submission" date="2025-04" db="UniProtKB">
        <authorList>
            <consortium name="RefSeq"/>
        </authorList>
    </citation>
    <scope>IDENTIFICATION</scope>
    <source>
        <strain evidence="5">DH4</strain>
        <tissue evidence="5">Whole body</tissue>
    </source>
</reference>
<keyword evidence="1" id="KW-1133">Transmembrane helix</keyword>
<evidence type="ECO:0000256" key="1">
    <source>
        <dbReference type="SAM" id="Phobius"/>
    </source>
</evidence>
<accession>A0A7M7MWB5</accession>
<dbReference type="EnsemblMetazoa" id="XM_026446305">
    <property type="protein sequence ID" value="XP_026302090"/>
    <property type="gene ID" value="LOC102656360"/>
</dbReference>
<dbReference type="Pfam" id="PF10441">
    <property type="entry name" value="Urb2"/>
    <property type="match status" value="1"/>
</dbReference>
<name>A0A7M7MWB5_APIME</name>
<keyword evidence="1" id="KW-0472">Membrane</keyword>
<keyword evidence="4" id="KW-1185">Reference proteome</keyword>
<feature type="transmembrane region" description="Helical" evidence="1">
    <location>
        <begin position="681"/>
        <end position="698"/>
    </location>
</feature>
<evidence type="ECO:0000313" key="4">
    <source>
        <dbReference type="Proteomes" id="UP000005203"/>
    </source>
</evidence>
<dbReference type="InterPro" id="IPR018849">
    <property type="entry name" value="Urb2/Npa2_C"/>
</dbReference>